<evidence type="ECO:0000313" key="3">
    <source>
        <dbReference type="Proteomes" id="UP001472677"/>
    </source>
</evidence>
<dbReference type="EMBL" id="JBBPBM010000257">
    <property type="protein sequence ID" value="KAK8498553.1"/>
    <property type="molecule type" value="Genomic_DNA"/>
</dbReference>
<comment type="caution">
    <text evidence="2">The sequence shown here is derived from an EMBL/GenBank/DDBJ whole genome shotgun (WGS) entry which is preliminary data.</text>
</comment>
<dbReference type="InterPro" id="IPR053151">
    <property type="entry name" value="RNase_H-like"/>
</dbReference>
<protein>
    <recommendedName>
        <fullName evidence="1">RNase H type-1 domain-containing protein</fullName>
    </recommendedName>
</protein>
<evidence type="ECO:0000313" key="2">
    <source>
        <dbReference type="EMBL" id="KAK8498553.1"/>
    </source>
</evidence>
<dbReference type="InterPro" id="IPR044730">
    <property type="entry name" value="RNase_H-like_dom_plant"/>
</dbReference>
<accession>A0ABR2AWL1</accession>
<dbReference type="Pfam" id="PF13456">
    <property type="entry name" value="RVT_3"/>
    <property type="match status" value="1"/>
</dbReference>
<name>A0ABR2AWL1_9ROSI</name>
<dbReference type="PANTHER" id="PTHR47723">
    <property type="entry name" value="OS05G0353850 PROTEIN"/>
    <property type="match status" value="1"/>
</dbReference>
<proteinExistence type="predicted"/>
<reference evidence="2 3" key="1">
    <citation type="journal article" date="2024" name="G3 (Bethesda)">
        <title>Genome assembly of Hibiscus sabdariffa L. provides insights into metabolisms of medicinal natural products.</title>
        <authorList>
            <person name="Kim T."/>
        </authorList>
    </citation>
    <scope>NUCLEOTIDE SEQUENCE [LARGE SCALE GENOMIC DNA]</scope>
    <source>
        <strain evidence="2">TK-2024</strain>
        <tissue evidence="2">Old leaves</tissue>
    </source>
</reference>
<evidence type="ECO:0000259" key="1">
    <source>
        <dbReference type="Pfam" id="PF13456"/>
    </source>
</evidence>
<organism evidence="2 3">
    <name type="scientific">Hibiscus sabdariffa</name>
    <name type="common">roselle</name>
    <dbReference type="NCBI Taxonomy" id="183260"/>
    <lineage>
        <taxon>Eukaryota</taxon>
        <taxon>Viridiplantae</taxon>
        <taxon>Streptophyta</taxon>
        <taxon>Embryophyta</taxon>
        <taxon>Tracheophyta</taxon>
        <taxon>Spermatophyta</taxon>
        <taxon>Magnoliopsida</taxon>
        <taxon>eudicotyledons</taxon>
        <taxon>Gunneridae</taxon>
        <taxon>Pentapetalae</taxon>
        <taxon>rosids</taxon>
        <taxon>malvids</taxon>
        <taxon>Malvales</taxon>
        <taxon>Malvaceae</taxon>
        <taxon>Malvoideae</taxon>
        <taxon>Hibiscus</taxon>
    </lineage>
</organism>
<dbReference type="PANTHER" id="PTHR47723:SF19">
    <property type="entry name" value="POLYNUCLEOTIDYL TRANSFERASE, RIBONUCLEASE H-LIKE SUPERFAMILY PROTEIN"/>
    <property type="match status" value="1"/>
</dbReference>
<gene>
    <name evidence="2" type="ORF">V6N12_035221</name>
</gene>
<keyword evidence="3" id="KW-1185">Reference proteome</keyword>
<sequence>MICWQLWKWRCSSVMYVDFVEHEDILLVGNRVVLEFCRAATARVGARPRDSSGNELIHRKWCRPRWVWVKANADGVCSIGTRKMAVEWVNRDESDRWLFGFAMNLGFCLSLLTEVWEVHNVLFHAWRLGFHRIELETVSLKVERILQTCSAASLGNAVVGDIH</sequence>
<feature type="domain" description="RNase H type-1" evidence="1">
    <location>
        <begin position="72"/>
        <end position="148"/>
    </location>
</feature>
<dbReference type="Proteomes" id="UP001472677">
    <property type="component" value="Unassembled WGS sequence"/>
</dbReference>
<dbReference type="InterPro" id="IPR002156">
    <property type="entry name" value="RNaseH_domain"/>
</dbReference>
<dbReference type="CDD" id="cd06222">
    <property type="entry name" value="RNase_H_like"/>
    <property type="match status" value="1"/>
</dbReference>